<dbReference type="OrthoDB" id="3267098at2759"/>
<dbReference type="AlphaFoldDB" id="A0A1X6MXZ3"/>
<proteinExistence type="predicted"/>
<dbReference type="Proteomes" id="UP000194127">
    <property type="component" value="Unassembled WGS sequence"/>
</dbReference>
<gene>
    <name evidence="1" type="ORF">POSPLADRAFT_1146280</name>
</gene>
<evidence type="ECO:0000313" key="1">
    <source>
        <dbReference type="EMBL" id="OSX61238.1"/>
    </source>
</evidence>
<dbReference type="STRING" id="670580.A0A1X6MXZ3"/>
<protein>
    <submittedName>
        <fullName evidence="1">Uncharacterized protein</fullName>
    </submittedName>
</protein>
<dbReference type="GeneID" id="36330859"/>
<organism evidence="1 2">
    <name type="scientific">Postia placenta MAD-698-R-SB12</name>
    <dbReference type="NCBI Taxonomy" id="670580"/>
    <lineage>
        <taxon>Eukaryota</taxon>
        <taxon>Fungi</taxon>
        <taxon>Dikarya</taxon>
        <taxon>Basidiomycota</taxon>
        <taxon>Agaricomycotina</taxon>
        <taxon>Agaricomycetes</taxon>
        <taxon>Polyporales</taxon>
        <taxon>Adustoporiaceae</taxon>
        <taxon>Rhodonia</taxon>
    </lineage>
</organism>
<evidence type="ECO:0000313" key="2">
    <source>
        <dbReference type="Proteomes" id="UP000194127"/>
    </source>
</evidence>
<accession>A0A1X6MXZ3</accession>
<dbReference type="RefSeq" id="XP_024338032.1">
    <property type="nucleotide sequence ID" value="XM_024485910.1"/>
</dbReference>
<keyword evidence="2" id="KW-1185">Reference proteome</keyword>
<dbReference type="EMBL" id="KZ110599">
    <property type="protein sequence ID" value="OSX61238.1"/>
    <property type="molecule type" value="Genomic_DNA"/>
</dbReference>
<reference evidence="1 2" key="1">
    <citation type="submission" date="2017-04" db="EMBL/GenBank/DDBJ databases">
        <title>Genome Sequence of the Model Brown-Rot Fungus Postia placenta SB12.</title>
        <authorList>
            <consortium name="DOE Joint Genome Institute"/>
            <person name="Gaskell J."/>
            <person name="Kersten P."/>
            <person name="Larrondo L.F."/>
            <person name="Canessa P."/>
            <person name="Martinez D."/>
            <person name="Hibbett D."/>
            <person name="Schmoll M."/>
            <person name="Kubicek C.P."/>
            <person name="Martinez A.T."/>
            <person name="Yadav J."/>
            <person name="Master E."/>
            <person name="Magnuson J.K."/>
            <person name="James T."/>
            <person name="Yaver D."/>
            <person name="Berka R."/>
            <person name="Labutti K."/>
            <person name="Lipzen A."/>
            <person name="Aerts A."/>
            <person name="Barry K."/>
            <person name="Henrissat B."/>
            <person name="Blanchette R."/>
            <person name="Grigoriev I."/>
            <person name="Cullen D."/>
        </authorList>
    </citation>
    <scope>NUCLEOTIDE SEQUENCE [LARGE SCALE GENOMIC DNA]</scope>
    <source>
        <strain evidence="1 2">MAD-698-R-SB12</strain>
    </source>
</reference>
<sequence>MPQLKDHLLSRLLDLPYDGEEHTFSDAESNTVTIIGGKIYKHKNFRINYTTYDLRRSQDCVNPRSEAPDIMVLAHEDSDHPYWYTRVLGVFHANICHSGLRSRDPSPQHIEFLFIRWFGRDLTTRTGWNARRLPRIGFIDADEPGAFAFLDPRHVVRAIHTIPAFAHGRTDEYLRPSIARHPRECDEDCVTS</sequence>
<name>A0A1X6MXZ3_9APHY</name>